<evidence type="ECO:0000313" key="6">
    <source>
        <dbReference type="Proteomes" id="UP001557465"/>
    </source>
</evidence>
<dbReference type="InterPro" id="IPR047215">
    <property type="entry name" value="Galactose_mutarotase-like"/>
</dbReference>
<accession>A0ABV3TP42</accession>
<dbReference type="Gene3D" id="2.70.98.10">
    <property type="match status" value="1"/>
</dbReference>
<dbReference type="InterPro" id="IPR014718">
    <property type="entry name" value="GH-type_carb-bd"/>
</dbReference>
<dbReference type="EMBL" id="JBFRYC010000014">
    <property type="protein sequence ID" value="MEX1663337.1"/>
    <property type="molecule type" value="Genomic_DNA"/>
</dbReference>
<comment type="caution">
    <text evidence="5">The sequence shown here is derived from an EMBL/GenBank/DDBJ whole genome shotgun (WGS) entry which is preliminary data.</text>
</comment>
<dbReference type="Pfam" id="PF01263">
    <property type="entry name" value="Aldose_epim"/>
    <property type="match status" value="1"/>
</dbReference>
<protein>
    <submittedName>
        <fullName evidence="5">Aldose epimerase family protein</fullName>
        <ecNumber evidence="5">5.1.3.-</ecNumber>
    </submittedName>
</protein>
<name>A0ABV3TP42_9RHOB</name>
<dbReference type="CDD" id="cd09019">
    <property type="entry name" value="galactose_mutarotase_like"/>
    <property type="match status" value="1"/>
</dbReference>
<dbReference type="InterPro" id="IPR011013">
    <property type="entry name" value="Gal_mutarotase_sf_dom"/>
</dbReference>
<sequence length="317" mass="34623">MAEPMCKIALPSGVQAVILPFGAVLHSLQVPDRNGVLGEVLMGPKDPRDHRHARGFHGATVGRFANRIGSARFTLNDETFDLSANEGPTCLHGGIDGFDRRDWQVLDHRADRVTLGLFSPDGDQGFPGDLEVEAEFALSEPGTLTLTYRARVSRACPVSITSHGYFNLVGGGPVRDHLLCINAQRYLPVDAALIPLGAPRPVADTMFDYRALRPVLRQGDPGIDHCFCLEVGEEMHEAATLYDPVSGRVMQITTNQPGLQLYTVNSPAVDVPVNHALCLEPQAWPDAPNRPDFPNAILEPGESYFHQTRLAFTTRSK</sequence>
<evidence type="ECO:0000256" key="4">
    <source>
        <dbReference type="ARBA" id="ARBA00023277"/>
    </source>
</evidence>
<dbReference type="PIRSF" id="PIRSF005096">
    <property type="entry name" value="GALM"/>
    <property type="match status" value="1"/>
</dbReference>
<dbReference type="PANTHER" id="PTHR10091">
    <property type="entry name" value="ALDOSE-1-EPIMERASE"/>
    <property type="match status" value="1"/>
</dbReference>
<dbReference type="RefSeq" id="WP_368392891.1">
    <property type="nucleotide sequence ID" value="NZ_JBFRYC010000014.1"/>
</dbReference>
<dbReference type="InterPro" id="IPR015443">
    <property type="entry name" value="Aldose_1-epimerase"/>
</dbReference>
<evidence type="ECO:0000313" key="5">
    <source>
        <dbReference type="EMBL" id="MEX1663337.1"/>
    </source>
</evidence>
<keyword evidence="6" id="KW-1185">Reference proteome</keyword>
<dbReference type="InterPro" id="IPR008183">
    <property type="entry name" value="Aldose_1/G6P_1-epimerase"/>
</dbReference>
<dbReference type="Proteomes" id="UP001557465">
    <property type="component" value="Unassembled WGS sequence"/>
</dbReference>
<evidence type="ECO:0000256" key="1">
    <source>
        <dbReference type="ARBA" id="ARBA00005028"/>
    </source>
</evidence>
<evidence type="ECO:0000256" key="2">
    <source>
        <dbReference type="ARBA" id="ARBA00006206"/>
    </source>
</evidence>
<evidence type="ECO:0000256" key="3">
    <source>
        <dbReference type="ARBA" id="ARBA00023235"/>
    </source>
</evidence>
<dbReference type="GO" id="GO:0016853">
    <property type="term" value="F:isomerase activity"/>
    <property type="evidence" value="ECO:0007669"/>
    <property type="project" value="UniProtKB-KW"/>
</dbReference>
<proteinExistence type="inferred from homology"/>
<comment type="similarity">
    <text evidence="2">Belongs to the aldose epimerase family.</text>
</comment>
<comment type="pathway">
    <text evidence="1">Carbohydrate metabolism; hexose metabolism.</text>
</comment>
<dbReference type="SUPFAM" id="SSF74650">
    <property type="entry name" value="Galactose mutarotase-like"/>
    <property type="match status" value="1"/>
</dbReference>
<keyword evidence="3 5" id="KW-0413">Isomerase</keyword>
<dbReference type="EC" id="5.1.3.-" evidence="5"/>
<keyword evidence="4" id="KW-0119">Carbohydrate metabolism</keyword>
<dbReference type="PANTHER" id="PTHR10091:SF0">
    <property type="entry name" value="GALACTOSE MUTAROTASE"/>
    <property type="match status" value="1"/>
</dbReference>
<reference evidence="5 6" key="1">
    <citation type="journal article" date="2011" name="Int. J. Syst. Evol. Microbiol.">
        <title>Zhongshania antarctica gen. nov., sp. nov. and Zhongshania guokunii sp. nov., gammaproteobacteria respectively isolated from coastal attached (fast) ice and surface seawater of the Antarctic.</title>
        <authorList>
            <person name="Li H.J."/>
            <person name="Zhang X.Y."/>
            <person name="Chen C.X."/>
            <person name="Zhang Y.J."/>
            <person name="Gao Z.M."/>
            <person name="Yu Y."/>
            <person name="Chen X.L."/>
            <person name="Chen B."/>
            <person name="Zhang Y.Z."/>
        </authorList>
    </citation>
    <scope>NUCLEOTIDE SEQUENCE [LARGE SCALE GENOMIC DNA]</scope>
    <source>
        <strain evidence="5 6">15-R06ZXC-3</strain>
    </source>
</reference>
<gene>
    <name evidence="5" type="ORF">AB4874_17130</name>
</gene>
<dbReference type="NCBIfam" id="NF008277">
    <property type="entry name" value="PRK11055.1"/>
    <property type="match status" value="1"/>
</dbReference>
<organism evidence="5 6">
    <name type="scientific">Thioclava arctica</name>
    <dbReference type="NCBI Taxonomy" id="3238301"/>
    <lineage>
        <taxon>Bacteria</taxon>
        <taxon>Pseudomonadati</taxon>
        <taxon>Pseudomonadota</taxon>
        <taxon>Alphaproteobacteria</taxon>
        <taxon>Rhodobacterales</taxon>
        <taxon>Paracoccaceae</taxon>
        <taxon>Thioclava</taxon>
    </lineage>
</organism>